<sequence>MSLRAELTAEVAAAFDTDLADAVTAFEGKRVVGQGPYDPVTETRPEIVETYTGRGVFSGFKQSLVDGVLVMATDEQLTALQAEVTDTPKMGDAINGMTVLNVGQDPVSATWKLHLRRI</sequence>
<protein>
    <recommendedName>
        <fullName evidence="3">Glutamate 5-kinase</fullName>
    </recommendedName>
</protein>
<gene>
    <name evidence="1" type="ORF">PAEH1_01475</name>
</gene>
<dbReference type="EMBL" id="CP019697">
    <property type="protein sequence ID" value="AQS50549.1"/>
    <property type="molecule type" value="Genomic_DNA"/>
</dbReference>
<reference evidence="1 2" key="1">
    <citation type="submission" date="2017-01" db="EMBL/GenBank/DDBJ databases">
        <title>Complete Genome Sequence of Paenalcaligenes hominis, Isolated from a paraplegic Patient with neurogenic bladder.</title>
        <authorList>
            <person name="Mukhopadhyay R."/>
            <person name="Joaquin J."/>
            <person name="Hogue R."/>
            <person name="Kilaru A."/>
            <person name="Jospin G."/>
            <person name="Mars K."/>
            <person name="Eisen J.A."/>
            <person name="Chaturvedi V."/>
        </authorList>
    </citation>
    <scope>NUCLEOTIDE SEQUENCE [LARGE SCALE GENOMIC DNA]</scope>
    <source>
        <strain evidence="1 2">15S00501</strain>
    </source>
</reference>
<dbReference type="OrthoDB" id="6571023at2"/>
<organism evidence="1 2">
    <name type="scientific">Paenalcaligenes hominis</name>
    <dbReference type="NCBI Taxonomy" id="643674"/>
    <lineage>
        <taxon>Bacteria</taxon>
        <taxon>Pseudomonadati</taxon>
        <taxon>Pseudomonadota</taxon>
        <taxon>Betaproteobacteria</taxon>
        <taxon>Burkholderiales</taxon>
        <taxon>Alcaligenaceae</taxon>
        <taxon>Paenalcaligenes</taxon>
    </lineage>
</organism>
<dbReference type="AlphaFoldDB" id="A0A1U9JXU8"/>
<dbReference type="STRING" id="643674.PAEH1_01475"/>
<evidence type="ECO:0008006" key="3">
    <source>
        <dbReference type="Google" id="ProtNLM"/>
    </source>
</evidence>
<dbReference type="Proteomes" id="UP000189369">
    <property type="component" value="Chromosome"/>
</dbReference>
<evidence type="ECO:0000313" key="1">
    <source>
        <dbReference type="EMBL" id="AQS50549.1"/>
    </source>
</evidence>
<dbReference type="KEGG" id="phn:PAEH1_01475"/>
<evidence type="ECO:0000313" key="2">
    <source>
        <dbReference type="Proteomes" id="UP000189369"/>
    </source>
</evidence>
<proteinExistence type="predicted"/>
<name>A0A1U9JXU8_9BURK</name>
<accession>A0A1U9JXU8</accession>